<proteinExistence type="predicted"/>
<dbReference type="PROSITE" id="PS51186">
    <property type="entry name" value="GNAT"/>
    <property type="match status" value="1"/>
</dbReference>
<dbReference type="Gene3D" id="3.40.630.30">
    <property type="match status" value="1"/>
</dbReference>
<dbReference type="InterPro" id="IPR016181">
    <property type="entry name" value="Acyl_CoA_acyltransferase"/>
</dbReference>
<accession>A0A1A5YJY5</accession>
<protein>
    <recommendedName>
        <fullName evidence="1">N-acetyltransferase domain-containing protein</fullName>
    </recommendedName>
</protein>
<feature type="domain" description="N-acetyltransferase" evidence="1">
    <location>
        <begin position="1"/>
        <end position="59"/>
    </location>
</feature>
<name>A0A1A5YJY5_9BACL</name>
<reference evidence="2 3" key="1">
    <citation type="submission" date="2016-05" db="EMBL/GenBank/DDBJ databases">
        <title>Paenibacillus oryzae. sp. nov., isolated from the rice root.</title>
        <authorList>
            <person name="Zhang J."/>
            <person name="Zhang X."/>
        </authorList>
    </citation>
    <scope>NUCLEOTIDE SEQUENCE [LARGE SCALE GENOMIC DNA]</scope>
    <source>
        <strain evidence="2 3">1DrF-4</strain>
    </source>
</reference>
<comment type="caution">
    <text evidence="2">The sequence shown here is derived from an EMBL/GenBank/DDBJ whole genome shotgun (WGS) entry which is preliminary data.</text>
</comment>
<dbReference type="Proteomes" id="UP000092024">
    <property type="component" value="Unassembled WGS sequence"/>
</dbReference>
<dbReference type="GO" id="GO:0016747">
    <property type="term" value="F:acyltransferase activity, transferring groups other than amino-acyl groups"/>
    <property type="evidence" value="ECO:0007669"/>
    <property type="project" value="InterPro"/>
</dbReference>
<sequence>MKFVHNQCLERGYGSSRLDVYSGNELAFHFYKKLGYEIRGEVTFPRRPLPFYCMEKELNVNLNEGSNKKV</sequence>
<dbReference type="InterPro" id="IPR000182">
    <property type="entry name" value="GNAT_dom"/>
</dbReference>
<evidence type="ECO:0000313" key="3">
    <source>
        <dbReference type="Proteomes" id="UP000092024"/>
    </source>
</evidence>
<organism evidence="2 3">
    <name type="scientific">Paenibacillus oryzae</name>
    <dbReference type="NCBI Taxonomy" id="1844972"/>
    <lineage>
        <taxon>Bacteria</taxon>
        <taxon>Bacillati</taxon>
        <taxon>Bacillota</taxon>
        <taxon>Bacilli</taxon>
        <taxon>Bacillales</taxon>
        <taxon>Paenibacillaceae</taxon>
        <taxon>Paenibacillus</taxon>
    </lineage>
</organism>
<dbReference type="SUPFAM" id="SSF55729">
    <property type="entry name" value="Acyl-CoA N-acyltransferases (Nat)"/>
    <property type="match status" value="1"/>
</dbReference>
<dbReference type="EMBL" id="LYPA01000051">
    <property type="protein sequence ID" value="OBR65873.1"/>
    <property type="molecule type" value="Genomic_DNA"/>
</dbReference>
<evidence type="ECO:0000259" key="1">
    <source>
        <dbReference type="PROSITE" id="PS51186"/>
    </source>
</evidence>
<dbReference type="STRING" id="1844972.A7K91_18030"/>
<gene>
    <name evidence="2" type="ORF">A7K91_18030</name>
</gene>
<evidence type="ECO:0000313" key="2">
    <source>
        <dbReference type="EMBL" id="OBR65873.1"/>
    </source>
</evidence>
<keyword evidence="3" id="KW-1185">Reference proteome</keyword>
<dbReference type="AlphaFoldDB" id="A0A1A5YJY5"/>